<dbReference type="STRING" id="1075417.SAMN05421823_10134"/>
<dbReference type="Gene3D" id="1.20.120.520">
    <property type="entry name" value="nmb1532 protein domain like"/>
    <property type="match status" value="1"/>
</dbReference>
<accession>A0A1G8WEE9</accession>
<dbReference type="EMBL" id="FNFO01000001">
    <property type="protein sequence ID" value="SDJ75900.1"/>
    <property type="molecule type" value="Genomic_DNA"/>
</dbReference>
<keyword evidence="2" id="KW-1185">Reference proteome</keyword>
<dbReference type="Proteomes" id="UP000198510">
    <property type="component" value="Unassembled WGS sequence"/>
</dbReference>
<proteinExistence type="predicted"/>
<dbReference type="AlphaFoldDB" id="A0A1G8WEE9"/>
<evidence type="ECO:0000313" key="1">
    <source>
        <dbReference type="EMBL" id="SDJ75900.1"/>
    </source>
</evidence>
<evidence type="ECO:0000313" key="2">
    <source>
        <dbReference type="Proteomes" id="UP000198510"/>
    </source>
</evidence>
<reference evidence="1 2" key="1">
    <citation type="submission" date="2016-10" db="EMBL/GenBank/DDBJ databases">
        <authorList>
            <person name="de Groot N.N."/>
        </authorList>
    </citation>
    <scope>NUCLEOTIDE SEQUENCE [LARGE SCALE GENOMIC DNA]</scope>
    <source>
        <strain evidence="1 2">DSM 25186</strain>
    </source>
</reference>
<organism evidence="1 2">
    <name type="scientific">Catalinimonas alkaloidigena</name>
    <dbReference type="NCBI Taxonomy" id="1075417"/>
    <lineage>
        <taxon>Bacteria</taxon>
        <taxon>Pseudomonadati</taxon>
        <taxon>Bacteroidota</taxon>
        <taxon>Cytophagia</taxon>
        <taxon>Cytophagales</taxon>
        <taxon>Catalimonadaceae</taxon>
        <taxon>Catalinimonas</taxon>
    </lineage>
</organism>
<gene>
    <name evidence="1" type="ORF">SAMN05421823_10134</name>
</gene>
<name>A0A1G8WEE9_9BACT</name>
<protein>
    <submittedName>
        <fullName evidence="1">Iron-sulfur cluster repair protein YtfE, RIC family, contains ScdAN and hemerythrin domains</fullName>
    </submittedName>
</protein>
<sequence length="230" mass="26395">MRVSGTAALPLLFLAKPSKLTDMERPFSPSYTRNSAGDSFSSAQKVAQLNQWLESCAAEQHANRRLTPEELAQCPTELVVAYLKHQHYVFIKKRLPYLNYLVRNLHGHLSAAVQDLQFIFPIFLHDFIEHVYQEEDTLFARVLALENKQLDATLPSLADMARHHAHDDILRGVREMTHRYRIGKDVDLSEHVLLTALRLIDEEMAQHNRIEDEVLLPRAVALEAQLRLAE</sequence>